<evidence type="ECO:0000256" key="3">
    <source>
        <dbReference type="ARBA" id="ARBA00022448"/>
    </source>
</evidence>
<evidence type="ECO:0000256" key="8">
    <source>
        <dbReference type="SAM" id="Phobius"/>
    </source>
</evidence>
<dbReference type="PANTHER" id="PTHR42718:SF9">
    <property type="entry name" value="MAJOR FACILITATOR SUPERFAMILY MULTIDRUG TRANSPORTER MFSC"/>
    <property type="match status" value="1"/>
</dbReference>
<dbReference type="Gene3D" id="1.20.1250.20">
    <property type="entry name" value="MFS general substrate transporter like domains"/>
    <property type="match status" value="1"/>
</dbReference>
<feature type="domain" description="Major facilitator superfamily (MFS) profile" evidence="9">
    <location>
        <begin position="22"/>
        <end position="463"/>
    </location>
</feature>
<dbReference type="Proteomes" id="UP001319883">
    <property type="component" value="Unassembled WGS sequence"/>
</dbReference>
<keyword evidence="3" id="KW-0813">Transport</keyword>
<keyword evidence="6 8" id="KW-1133">Transmembrane helix</keyword>
<dbReference type="SUPFAM" id="SSF103473">
    <property type="entry name" value="MFS general substrate transporter"/>
    <property type="match status" value="1"/>
</dbReference>
<dbReference type="Gene3D" id="1.20.1720.10">
    <property type="entry name" value="Multidrug resistance protein D"/>
    <property type="match status" value="1"/>
</dbReference>
<proteinExistence type="inferred from homology"/>
<comment type="similarity">
    <text evidence="2">Belongs to the major facilitator superfamily. EmrB family.</text>
</comment>
<feature type="transmembrane region" description="Helical" evidence="8">
    <location>
        <begin position="310"/>
        <end position="330"/>
    </location>
</feature>
<dbReference type="PROSITE" id="PS50850">
    <property type="entry name" value="MFS"/>
    <property type="match status" value="1"/>
</dbReference>
<dbReference type="InterPro" id="IPR020846">
    <property type="entry name" value="MFS_dom"/>
</dbReference>
<feature type="transmembrane region" description="Helical" evidence="8">
    <location>
        <begin position="176"/>
        <end position="196"/>
    </location>
</feature>
<feature type="transmembrane region" description="Helical" evidence="8">
    <location>
        <begin position="208"/>
        <end position="225"/>
    </location>
</feature>
<accession>A0ABS7WZV6</accession>
<dbReference type="PRINTS" id="PR01036">
    <property type="entry name" value="TCRTETB"/>
</dbReference>
<feature type="transmembrane region" description="Helical" evidence="8">
    <location>
        <begin position="435"/>
        <end position="456"/>
    </location>
</feature>
<feature type="transmembrane region" description="Helical" evidence="8">
    <location>
        <begin position="149"/>
        <end position="170"/>
    </location>
</feature>
<keyword evidence="4" id="KW-1003">Cell membrane</keyword>
<name>A0ABS7WZV6_9GAMM</name>
<feature type="transmembrane region" description="Helical" evidence="8">
    <location>
        <begin position="90"/>
        <end position="111"/>
    </location>
</feature>
<feature type="transmembrane region" description="Helical" evidence="8">
    <location>
        <begin position="64"/>
        <end position="83"/>
    </location>
</feature>
<keyword evidence="11" id="KW-1185">Reference proteome</keyword>
<dbReference type="InterPro" id="IPR011701">
    <property type="entry name" value="MFS"/>
</dbReference>
<feature type="transmembrane region" description="Helical" evidence="8">
    <location>
        <begin position="117"/>
        <end position="137"/>
    </location>
</feature>
<organism evidence="10 11">
    <name type="scientific">Modicisalibacter tunisiensis</name>
    <dbReference type="NCBI Taxonomy" id="390637"/>
    <lineage>
        <taxon>Bacteria</taxon>
        <taxon>Pseudomonadati</taxon>
        <taxon>Pseudomonadota</taxon>
        <taxon>Gammaproteobacteria</taxon>
        <taxon>Oceanospirillales</taxon>
        <taxon>Halomonadaceae</taxon>
        <taxon>Modicisalibacter</taxon>
    </lineage>
</organism>
<feature type="transmembrane region" description="Helical" evidence="8">
    <location>
        <begin position="21"/>
        <end position="44"/>
    </location>
</feature>
<evidence type="ECO:0000256" key="1">
    <source>
        <dbReference type="ARBA" id="ARBA00004651"/>
    </source>
</evidence>
<feature type="transmembrane region" description="Helical" evidence="8">
    <location>
        <begin position="273"/>
        <end position="298"/>
    </location>
</feature>
<dbReference type="InterPro" id="IPR036259">
    <property type="entry name" value="MFS_trans_sf"/>
</dbReference>
<protein>
    <submittedName>
        <fullName evidence="10">MFS transporter</fullName>
    </submittedName>
</protein>
<gene>
    <name evidence="10" type="ORF">KGQ91_06850</name>
</gene>
<dbReference type="PANTHER" id="PTHR42718">
    <property type="entry name" value="MAJOR FACILITATOR SUPERFAMILY MULTIDRUG TRANSPORTER MFSC"/>
    <property type="match status" value="1"/>
</dbReference>
<evidence type="ECO:0000259" key="9">
    <source>
        <dbReference type="PROSITE" id="PS50850"/>
    </source>
</evidence>
<evidence type="ECO:0000256" key="4">
    <source>
        <dbReference type="ARBA" id="ARBA00022475"/>
    </source>
</evidence>
<comment type="caution">
    <text evidence="10">The sequence shown here is derived from an EMBL/GenBank/DDBJ whole genome shotgun (WGS) entry which is preliminary data.</text>
</comment>
<keyword evidence="5 8" id="KW-0812">Transmembrane</keyword>
<evidence type="ECO:0000256" key="2">
    <source>
        <dbReference type="ARBA" id="ARBA00008537"/>
    </source>
</evidence>
<dbReference type="RefSeq" id="WP_163648330.1">
    <property type="nucleotide sequence ID" value="NZ_JAGXFC010000001.1"/>
</dbReference>
<feature type="transmembrane region" description="Helical" evidence="8">
    <location>
        <begin position="363"/>
        <end position="380"/>
    </location>
</feature>
<dbReference type="Pfam" id="PF07690">
    <property type="entry name" value="MFS_1"/>
    <property type="match status" value="1"/>
</dbReference>
<keyword evidence="7 8" id="KW-0472">Membrane</keyword>
<evidence type="ECO:0000256" key="7">
    <source>
        <dbReference type="ARBA" id="ARBA00023136"/>
    </source>
</evidence>
<comment type="subcellular location">
    <subcellularLocation>
        <location evidence="1">Cell membrane</location>
        <topology evidence="1">Multi-pass membrane protein</topology>
    </subcellularLocation>
</comment>
<feature type="transmembrane region" description="Helical" evidence="8">
    <location>
        <begin position="231"/>
        <end position="252"/>
    </location>
</feature>
<dbReference type="InterPro" id="IPR004638">
    <property type="entry name" value="EmrB-like"/>
</dbReference>
<dbReference type="NCBIfam" id="TIGR00711">
    <property type="entry name" value="efflux_EmrB"/>
    <property type="match status" value="1"/>
</dbReference>
<evidence type="ECO:0000313" key="10">
    <source>
        <dbReference type="EMBL" id="MBZ9567396.1"/>
    </source>
</evidence>
<reference evidence="10 11" key="1">
    <citation type="submission" date="2021-05" db="EMBL/GenBank/DDBJ databases">
        <title>Petroleum and Energy Research Collection (APPE): ex situ preservation of microbial diversity associated with the oil industry and exploitation of its biotechnological potential.</title>
        <authorList>
            <person name="Paixao C.T.M."/>
            <person name="Gomes M.B."/>
            <person name="Oliveira V.M."/>
        </authorList>
    </citation>
    <scope>NUCLEOTIDE SEQUENCE [LARGE SCALE GENOMIC DNA]</scope>
    <source>
        <strain evidence="10 11">LIT2</strain>
    </source>
</reference>
<sequence>MRRLFETRPGDTGLPGPQRRWALLVLVMGTLMAVFDGGIVNIALPTLARELNVSESRVVWITNVYQLVSASSLLAFAALSRLLGRHRLYIGGLAVFTVASLACALAPGFAWLVGARVVQGLGAAAMLSIGPSMYRVIFPPRLLGSAIGIGALVVAFGIAFGPSLGGGILYLASWPWLFAINVPIGIAALLLALRALPREAPEAGRFDWPGALLSAGMVSTFVLALDQLGHGGLHLVALAPLATSLACLAGFIRRQRRAATPLVPLAMFHEARFSYAATISMCAFIAQGAAFVGLPFLFQSVMERSPLESAALFTPWPLALMVTGPLAGRLADRFNPAVISSLGLVLFLAGMLSLALLGEDTTLGHVVWRVALCGIGYGLFQAPNNRELLGGVPMAYSANASGVMASVRTFGQAVGTALVGLVLALSLGASESPVGSLTLALWLGVATVSLALALSLRRIPLARHAR</sequence>
<evidence type="ECO:0000313" key="11">
    <source>
        <dbReference type="Proteomes" id="UP001319883"/>
    </source>
</evidence>
<feature type="transmembrane region" description="Helical" evidence="8">
    <location>
        <begin position="410"/>
        <end position="429"/>
    </location>
</feature>
<evidence type="ECO:0000256" key="6">
    <source>
        <dbReference type="ARBA" id="ARBA00022989"/>
    </source>
</evidence>
<dbReference type="EMBL" id="JAGXFD010000001">
    <property type="protein sequence ID" value="MBZ9567396.1"/>
    <property type="molecule type" value="Genomic_DNA"/>
</dbReference>
<feature type="transmembrane region" description="Helical" evidence="8">
    <location>
        <begin position="337"/>
        <end position="357"/>
    </location>
</feature>
<dbReference type="CDD" id="cd17321">
    <property type="entry name" value="MFS_MMR_MDR_like"/>
    <property type="match status" value="1"/>
</dbReference>
<evidence type="ECO:0000256" key="5">
    <source>
        <dbReference type="ARBA" id="ARBA00022692"/>
    </source>
</evidence>